<gene>
    <name evidence="2" type="ORF">C446_15638</name>
</gene>
<feature type="compositionally biased region" description="Basic and acidic residues" evidence="1">
    <location>
        <begin position="201"/>
        <end position="219"/>
    </location>
</feature>
<dbReference type="eggNOG" id="arCOG08152">
    <property type="taxonomic scope" value="Archaea"/>
</dbReference>
<comment type="caution">
    <text evidence="2">The sequence shown here is derived from an EMBL/GenBank/DDBJ whole genome shotgun (WGS) entry which is preliminary data.</text>
</comment>
<evidence type="ECO:0000256" key="1">
    <source>
        <dbReference type="SAM" id="MobiDB-lite"/>
    </source>
</evidence>
<reference evidence="2 3" key="1">
    <citation type="journal article" date="2014" name="PLoS Genet.">
        <title>Phylogenetically driven sequencing of extremely halophilic archaea reveals strategies for static and dynamic osmo-response.</title>
        <authorList>
            <person name="Becker E.A."/>
            <person name="Seitzer P.M."/>
            <person name="Tritt A."/>
            <person name="Larsen D."/>
            <person name="Krusor M."/>
            <person name="Yao A.I."/>
            <person name="Wu D."/>
            <person name="Madern D."/>
            <person name="Eisen J.A."/>
            <person name="Darling A.E."/>
            <person name="Facciotti M.T."/>
        </authorList>
    </citation>
    <scope>NUCLEOTIDE SEQUENCE [LARGE SCALE GENOMIC DNA]</scope>
    <source>
        <strain evidence="2 3">JCM 10879</strain>
    </source>
</reference>
<name>M0LE78_9EURY</name>
<dbReference type="Proteomes" id="UP000011607">
    <property type="component" value="Unassembled WGS sequence"/>
</dbReference>
<feature type="compositionally biased region" description="Acidic residues" evidence="1">
    <location>
        <begin position="28"/>
        <end position="47"/>
    </location>
</feature>
<dbReference type="STRING" id="1227454.C446_15638"/>
<keyword evidence="3" id="KW-1185">Reference proteome</keyword>
<feature type="region of interest" description="Disordered" evidence="1">
    <location>
        <begin position="181"/>
        <end position="219"/>
    </location>
</feature>
<protein>
    <submittedName>
        <fullName evidence="2">Uncharacterized protein</fullName>
    </submittedName>
</protein>
<dbReference type="OrthoDB" id="242771at2157"/>
<organism evidence="2 3">
    <name type="scientific">Halobiforma nitratireducens JCM 10879</name>
    <dbReference type="NCBI Taxonomy" id="1227454"/>
    <lineage>
        <taxon>Archaea</taxon>
        <taxon>Methanobacteriati</taxon>
        <taxon>Methanobacteriota</taxon>
        <taxon>Stenosarchaea group</taxon>
        <taxon>Halobacteria</taxon>
        <taxon>Halobacteriales</taxon>
        <taxon>Natrialbaceae</taxon>
        <taxon>Halobiforma</taxon>
    </lineage>
</organism>
<feature type="region of interest" description="Disordered" evidence="1">
    <location>
        <begin position="28"/>
        <end position="50"/>
    </location>
</feature>
<proteinExistence type="predicted"/>
<evidence type="ECO:0000313" key="3">
    <source>
        <dbReference type="Proteomes" id="UP000011607"/>
    </source>
</evidence>
<evidence type="ECO:0000313" key="2">
    <source>
        <dbReference type="EMBL" id="EMA31413.1"/>
    </source>
</evidence>
<dbReference type="RefSeq" id="WP_006674014.1">
    <property type="nucleotide sequence ID" value="NZ_AOMA01000160.1"/>
</dbReference>
<accession>M0LE78</accession>
<sequence length="219" mass="24194">MNALHLPRRRLLSGVTAATVALSGCADLDSDLEEPSTDDEPAAETELPDGAITEPAVRTLRFESTEPIVRHPEDDRRAETFFLTDAENATALSFGAEPDGTDAVRSFLDETTFESESVLVFQRPIGECYERRLEYVVADAEQFEFRFCRVMREATVDCDVSSEEGHATFLRVPVAYDERPAEFGGSEGSSCRYGDATARNSSEREETNDSLTDRGSETT</sequence>
<dbReference type="EMBL" id="AOMA01000160">
    <property type="protein sequence ID" value="EMA31413.1"/>
    <property type="molecule type" value="Genomic_DNA"/>
</dbReference>
<dbReference type="AlphaFoldDB" id="M0LE78"/>